<dbReference type="Gene3D" id="3.30.1330.60">
    <property type="entry name" value="OmpA-like domain"/>
    <property type="match status" value="1"/>
</dbReference>
<dbReference type="CDD" id="cd07185">
    <property type="entry name" value="OmpA_C-like"/>
    <property type="match status" value="1"/>
</dbReference>
<gene>
    <name evidence="5" type="ORF">GCM10008106_14700</name>
</gene>
<feature type="compositionally biased region" description="Polar residues" evidence="2">
    <location>
        <begin position="501"/>
        <end position="536"/>
    </location>
</feature>
<organism evidence="5 6">
    <name type="scientific">Mongoliitalea lutea</name>
    <dbReference type="NCBI Taxonomy" id="849756"/>
    <lineage>
        <taxon>Bacteria</taxon>
        <taxon>Pseudomonadati</taxon>
        <taxon>Bacteroidota</taxon>
        <taxon>Cytophagia</taxon>
        <taxon>Cytophagales</taxon>
        <taxon>Cyclobacteriaceae</taxon>
        <taxon>Mongoliitalea</taxon>
    </lineage>
</organism>
<dbReference type="EMBL" id="BMYF01000007">
    <property type="protein sequence ID" value="GHB34429.1"/>
    <property type="molecule type" value="Genomic_DNA"/>
</dbReference>
<dbReference type="SUPFAM" id="SSF103088">
    <property type="entry name" value="OmpA-like"/>
    <property type="match status" value="1"/>
</dbReference>
<evidence type="ECO:0000313" key="5">
    <source>
        <dbReference type="EMBL" id="GHB34429.1"/>
    </source>
</evidence>
<name>A0A8J3G549_9BACT</name>
<evidence type="ECO:0000256" key="3">
    <source>
        <dbReference type="SAM" id="SignalP"/>
    </source>
</evidence>
<dbReference type="Proteomes" id="UP000642809">
    <property type="component" value="Unassembled WGS sequence"/>
</dbReference>
<accession>A0A8J3G549</accession>
<keyword evidence="6" id="KW-1185">Reference proteome</keyword>
<comment type="caution">
    <text evidence="5">The sequence shown here is derived from an EMBL/GenBank/DDBJ whole genome shotgun (WGS) entry which is preliminary data.</text>
</comment>
<feature type="region of interest" description="Disordered" evidence="2">
    <location>
        <begin position="466"/>
        <end position="536"/>
    </location>
</feature>
<dbReference type="Pfam" id="PF00691">
    <property type="entry name" value="OmpA"/>
    <property type="match status" value="1"/>
</dbReference>
<dbReference type="AlphaFoldDB" id="A0A8J3G549"/>
<evidence type="ECO:0000313" key="6">
    <source>
        <dbReference type="Proteomes" id="UP000642809"/>
    </source>
</evidence>
<dbReference type="InterPro" id="IPR006665">
    <property type="entry name" value="OmpA-like"/>
</dbReference>
<proteinExistence type="predicted"/>
<reference evidence="5" key="2">
    <citation type="submission" date="2020-09" db="EMBL/GenBank/DDBJ databases">
        <authorList>
            <person name="Sun Q."/>
            <person name="Kim S."/>
        </authorList>
    </citation>
    <scope>NUCLEOTIDE SEQUENCE</scope>
    <source>
        <strain evidence="5">KCTC 23224</strain>
    </source>
</reference>
<sequence>MHPVKKILFFFLCWISTHALWAQQKEFNWRLGATYGYSNYYGDLTPYRFEGILDWEAIRQVLDYNPNKNLGASYQITLERRLSNTIGFYLRYGFYDFSMNDRFTDKNGELWLDAPNFDRGLNFRNQSRDYGIGFSLKTDNDRFLSSTAFIAPYLNLGFGMLDFKVFGDLLDDVGNFYDFTQANLIQNRQFETALHELEAEQAFDQRTFYANLGLGIRFRLSSRLELFLQTDILRAFTNHLDDVSGKYRENFDSELQARASNPTGIPVNLLTDYRGNPNNRVDWIINHGAGLRFNFGFNKKSFVASSVIPLRPFTPLAIVEEPVEISVASTDDKRFVPTDIYSEDREILSIRNAQLQLLDRQILSEQRKVRYLDSAQTSSKAMMRDFQAQNEQLRNRLLANELSTKELDSAAFANAQKLQKSLDSMQLVKNKSYFKIDSLIAEKSNVYQNKFVERSALDDFNPLIPANTPISPAPQQKRAPMNESSGVSSIESSRTSMESSAPATRTSPATGSNDASSRNQASQPTESRPSNSVTQSNELAQRNAALDNFYLSEIQRLRQENATLRQQPTNTSTPITSTQNQRVIVDDSGSARRNARAIQKEERKAIRREERRANGTSFLGGLFAGAAVSSVLSSNDRKEEDELKVEAESLTPIAEPLASDSLNVPVLKIPVDESVPARLAWTGTTLLSMDWDSIAVAPKNLDSLATEEKEELIITPSPEVESIRLIPSKVLIFFDINQRVPSELELKKLMPLVEFIKDNPNYSLSISGYADNTGSLAYNLKLADERTKSVGKALVDSFGLDASQLEFSEGGKIVRGNTQRSDSQDRRVEVIIIEKTAQK</sequence>
<feature type="domain" description="OmpA-like" evidence="4">
    <location>
        <begin position="721"/>
        <end position="836"/>
    </location>
</feature>
<evidence type="ECO:0000256" key="1">
    <source>
        <dbReference type="PROSITE-ProRule" id="PRU00473"/>
    </source>
</evidence>
<keyword evidence="3" id="KW-0732">Signal</keyword>
<keyword evidence="1" id="KW-0472">Membrane</keyword>
<evidence type="ECO:0000259" key="4">
    <source>
        <dbReference type="PROSITE" id="PS51123"/>
    </source>
</evidence>
<dbReference type="InterPro" id="IPR036737">
    <property type="entry name" value="OmpA-like_sf"/>
</dbReference>
<reference evidence="5" key="1">
    <citation type="journal article" date="2014" name="Int. J. Syst. Evol. Microbiol.">
        <title>Complete genome sequence of Corynebacterium casei LMG S-19264T (=DSM 44701T), isolated from a smear-ripened cheese.</title>
        <authorList>
            <consortium name="US DOE Joint Genome Institute (JGI-PGF)"/>
            <person name="Walter F."/>
            <person name="Albersmeier A."/>
            <person name="Kalinowski J."/>
            <person name="Ruckert C."/>
        </authorList>
    </citation>
    <scope>NUCLEOTIDE SEQUENCE</scope>
    <source>
        <strain evidence="5">KCTC 23224</strain>
    </source>
</reference>
<dbReference type="RefSeq" id="WP_189580082.1">
    <property type="nucleotide sequence ID" value="NZ_BMYF01000007.1"/>
</dbReference>
<dbReference type="GO" id="GO:0016020">
    <property type="term" value="C:membrane"/>
    <property type="evidence" value="ECO:0007669"/>
    <property type="project" value="UniProtKB-UniRule"/>
</dbReference>
<dbReference type="PROSITE" id="PS51123">
    <property type="entry name" value="OMPA_2"/>
    <property type="match status" value="1"/>
</dbReference>
<protein>
    <recommendedName>
        <fullName evidence="4">OmpA-like domain-containing protein</fullName>
    </recommendedName>
</protein>
<feature type="signal peptide" evidence="3">
    <location>
        <begin position="1"/>
        <end position="21"/>
    </location>
</feature>
<feature type="compositionally biased region" description="Low complexity" evidence="2">
    <location>
        <begin position="484"/>
        <end position="500"/>
    </location>
</feature>
<feature type="chain" id="PRO_5035203032" description="OmpA-like domain-containing protein" evidence="3">
    <location>
        <begin position="22"/>
        <end position="839"/>
    </location>
</feature>
<evidence type="ECO:0000256" key="2">
    <source>
        <dbReference type="SAM" id="MobiDB-lite"/>
    </source>
</evidence>